<comment type="caution">
    <text evidence="2">The sequence shown here is derived from an EMBL/GenBank/DDBJ whole genome shotgun (WGS) entry which is preliminary data.</text>
</comment>
<keyword evidence="1" id="KW-0812">Transmembrane</keyword>
<gene>
    <name evidence="2" type="ORF">HNQ61_000395</name>
</gene>
<name>A0A841GUK4_9BACT</name>
<keyword evidence="1" id="KW-1133">Transmembrane helix</keyword>
<dbReference type="RefSeq" id="WP_170031167.1">
    <property type="nucleotide sequence ID" value="NZ_JABDTL010000001.1"/>
</dbReference>
<dbReference type="AlphaFoldDB" id="A0A841GUK4"/>
<evidence type="ECO:0000313" key="2">
    <source>
        <dbReference type="EMBL" id="MBB6068784.1"/>
    </source>
</evidence>
<evidence type="ECO:0000256" key="1">
    <source>
        <dbReference type="SAM" id="Phobius"/>
    </source>
</evidence>
<dbReference type="Proteomes" id="UP000582837">
    <property type="component" value="Unassembled WGS sequence"/>
</dbReference>
<sequence>MRTYVLTTGIIFALIVAAHVSRMVAESAALARDPVYLLITLVTGGLSAWALVLLRRTPASRSL</sequence>
<organism evidence="2 3">
    <name type="scientific">Longimicrobium terrae</name>
    <dbReference type="NCBI Taxonomy" id="1639882"/>
    <lineage>
        <taxon>Bacteria</taxon>
        <taxon>Pseudomonadati</taxon>
        <taxon>Gemmatimonadota</taxon>
        <taxon>Longimicrobiia</taxon>
        <taxon>Longimicrobiales</taxon>
        <taxon>Longimicrobiaceae</taxon>
        <taxon>Longimicrobium</taxon>
    </lineage>
</organism>
<proteinExistence type="predicted"/>
<keyword evidence="1" id="KW-0472">Membrane</keyword>
<dbReference type="EMBL" id="JACHIA010000001">
    <property type="protein sequence ID" value="MBB6068784.1"/>
    <property type="molecule type" value="Genomic_DNA"/>
</dbReference>
<keyword evidence="3" id="KW-1185">Reference proteome</keyword>
<protein>
    <submittedName>
        <fullName evidence="2">Uncharacterized protein</fullName>
    </submittedName>
</protein>
<feature type="transmembrane region" description="Helical" evidence="1">
    <location>
        <begin position="35"/>
        <end position="54"/>
    </location>
</feature>
<reference evidence="2 3" key="1">
    <citation type="submission" date="2020-08" db="EMBL/GenBank/DDBJ databases">
        <title>Genomic Encyclopedia of Type Strains, Phase IV (KMG-IV): sequencing the most valuable type-strain genomes for metagenomic binning, comparative biology and taxonomic classification.</title>
        <authorList>
            <person name="Goeker M."/>
        </authorList>
    </citation>
    <scope>NUCLEOTIDE SEQUENCE [LARGE SCALE GENOMIC DNA]</scope>
    <source>
        <strain evidence="2 3">DSM 29007</strain>
    </source>
</reference>
<evidence type="ECO:0000313" key="3">
    <source>
        <dbReference type="Proteomes" id="UP000582837"/>
    </source>
</evidence>
<accession>A0A841GUK4</accession>